<accession>A0AAN6Q6I1</accession>
<protein>
    <submittedName>
        <fullName evidence="1">Uncharacterized protein</fullName>
    </submittedName>
</protein>
<sequence>MRTRRRRGKEFDQEELFQVLPLSFVTGCVVSGDIKSEHHSDGKWRKIKWASWCLCCDFPVPRHCTSALTVNGPCILSRDRQNLAVFMIIAILLSS</sequence>
<dbReference type="EMBL" id="MU863626">
    <property type="protein sequence ID" value="KAK4104439.1"/>
    <property type="molecule type" value="Genomic_DNA"/>
</dbReference>
<reference evidence="1" key="2">
    <citation type="submission" date="2023-05" db="EMBL/GenBank/DDBJ databases">
        <authorList>
            <consortium name="Lawrence Berkeley National Laboratory"/>
            <person name="Steindorff A."/>
            <person name="Hensen N."/>
            <person name="Bonometti L."/>
            <person name="Westerberg I."/>
            <person name="Brannstrom I.O."/>
            <person name="Guillou S."/>
            <person name="Cros-Aarteil S."/>
            <person name="Calhoun S."/>
            <person name="Haridas S."/>
            <person name="Kuo A."/>
            <person name="Mondo S."/>
            <person name="Pangilinan J."/>
            <person name="Riley R."/>
            <person name="Labutti K."/>
            <person name="Andreopoulos B."/>
            <person name="Lipzen A."/>
            <person name="Chen C."/>
            <person name="Yanf M."/>
            <person name="Daum C."/>
            <person name="Ng V."/>
            <person name="Clum A."/>
            <person name="Ohm R."/>
            <person name="Martin F."/>
            <person name="Silar P."/>
            <person name="Natvig D."/>
            <person name="Lalanne C."/>
            <person name="Gautier V."/>
            <person name="Ament-Velasquez S.L."/>
            <person name="Kruys A."/>
            <person name="Hutchinson M.I."/>
            <person name="Powell A.J."/>
            <person name="Barry K."/>
            <person name="Miller A.N."/>
            <person name="Grigoriev I.V."/>
            <person name="Debuchy R."/>
            <person name="Gladieux P."/>
            <person name="Thoren M.H."/>
            <person name="Johannesson H."/>
        </authorList>
    </citation>
    <scope>NUCLEOTIDE SEQUENCE</scope>
    <source>
        <strain evidence="1">CBS 757.83</strain>
    </source>
</reference>
<evidence type="ECO:0000313" key="2">
    <source>
        <dbReference type="Proteomes" id="UP001305647"/>
    </source>
</evidence>
<comment type="caution">
    <text evidence="1">The sequence shown here is derived from an EMBL/GenBank/DDBJ whole genome shotgun (WGS) entry which is preliminary data.</text>
</comment>
<dbReference type="Proteomes" id="UP001305647">
    <property type="component" value="Unassembled WGS sequence"/>
</dbReference>
<evidence type="ECO:0000313" key="1">
    <source>
        <dbReference type="EMBL" id="KAK4104439.1"/>
    </source>
</evidence>
<dbReference type="AlphaFoldDB" id="A0AAN6Q6I1"/>
<organism evidence="1 2">
    <name type="scientific">Parathielavia hyrcaniae</name>
    <dbReference type="NCBI Taxonomy" id="113614"/>
    <lineage>
        <taxon>Eukaryota</taxon>
        <taxon>Fungi</taxon>
        <taxon>Dikarya</taxon>
        <taxon>Ascomycota</taxon>
        <taxon>Pezizomycotina</taxon>
        <taxon>Sordariomycetes</taxon>
        <taxon>Sordariomycetidae</taxon>
        <taxon>Sordariales</taxon>
        <taxon>Chaetomiaceae</taxon>
        <taxon>Parathielavia</taxon>
    </lineage>
</organism>
<keyword evidence="2" id="KW-1185">Reference proteome</keyword>
<proteinExistence type="predicted"/>
<reference evidence="1" key="1">
    <citation type="journal article" date="2023" name="Mol. Phylogenet. Evol.">
        <title>Genome-scale phylogeny and comparative genomics of the fungal order Sordariales.</title>
        <authorList>
            <person name="Hensen N."/>
            <person name="Bonometti L."/>
            <person name="Westerberg I."/>
            <person name="Brannstrom I.O."/>
            <person name="Guillou S."/>
            <person name="Cros-Aarteil S."/>
            <person name="Calhoun S."/>
            <person name="Haridas S."/>
            <person name="Kuo A."/>
            <person name="Mondo S."/>
            <person name="Pangilinan J."/>
            <person name="Riley R."/>
            <person name="LaButti K."/>
            <person name="Andreopoulos B."/>
            <person name="Lipzen A."/>
            <person name="Chen C."/>
            <person name="Yan M."/>
            <person name="Daum C."/>
            <person name="Ng V."/>
            <person name="Clum A."/>
            <person name="Steindorff A."/>
            <person name="Ohm R.A."/>
            <person name="Martin F."/>
            <person name="Silar P."/>
            <person name="Natvig D.O."/>
            <person name="Lalanne C."/>
            <person name="Gautier V."/>
            <person name="Ament-Velasquez S.L."/>
            <person name="Kruys A."/>
            <person name="Hutchinson M.I."/>
            <person name="Powell A.J."/>
            <person name="Barry K."/>
            <person name="Miller A.N."/>
            <person name="Grigoriev I.V."/>
            <person name="Debuchy R."/>
            <person name="Gladieux P."/>
            <person name="Hiltunen Thoren M."/>
            <person name="Johannesson H."/>
        </authorList>
    </citation>
    <scope>NUCLEOTIDE SEQUENCE</scope>
    <source>
        <strain evidence="1">CBS 757.83</strain>
    </source>
</reference>
<name>A0AAN6Q6I1_9PEZI</name>
<dbReference type="PROSITE" id="PS51257">
    <property type="entry name" value="PROKAR_LIPOPROTEIN"/>
    <property type="match status" value="1"/>
</dbReference>
<gene>
    <name evidence="1" type="ORF">N658DRAFT_177963</name>
</gene>